<dbReference type="InParanoid" id="A0A5J5ETX8"/>
<keyword evidence="1" id="KW-0732">Signal</keyword>
<accession>A0A5J5ETX8</accession>
<sequence length="426" mass="45536">MRFQFSLPAAAAALLAVAPRLNQVLAADRKVFAHYMVGLTSGQTADQWASDIAAAKAAGIDGFALNSGPSDSYTLTQLTLAYNAAAAAGNFVMFISFDMACCGAWPVDQVSSFINSYKDHSAQYKVDGKPFVSTFEGPSFADSWASVKAATGPIYLVPDWSSLGPSGVAQHLNIIDGAFSWDAWGTGFTPKTDDSDIAYQQALGSGKSYMMPVSPWFYTNVPQWSKNWLWNTDTLWYDRWEQVMDIMPDFVEIISWNDYSESHYIGDIRDSGVVDQAKWYVDGVPHTAWQFVLPYYTAAYKAGTRDIAIPTEGAVFWYRANYKDACSDGGTVVGPGGTASAATAVEDAVFVFTLSNSATTVTVGIGGGSQTFSVPKGAGFAKLPFNGRNGQVVVSINGKTGTGPVNVGSPCTDGKVNFNAVVGKTS</sequence>
<feature type="signal peptide" evidence="1">
    <location>
        <begin position="1"/>
        <end position="26"/>
    </location>
</feature>
<dbReference type="Proteomes" id="UP000326924">
    <property type="component" value="Unassembled WGS sequence"/>
</dbReference>
<dbReference type="PANTHER" id="PTHR43173:SF44">
    <property type="entry name" value="GLYCOSYL HYDROLASE FAMILY 71 PROTEIN"/>
    <property type="match status" value="1"/>
</dbReference>
<dbReference type="InterPro" id="IPR005197">
    <property type="entry name" value="Glyco_hydro_71"/>
</dbReference>
<dbReference type="PANTHER" id="PTHR43173">
    <property type="entry name" value="ABC1 FAMILY PROTEIN"/>
    <property type="match status" value="1"/>
</dbReference>
<keyword evidence="2" id="KW-0378">Hydrolase</keyword>
<dbReference type="InterPro" id="IPR051130">
    <property type="entry name" value="Mito_struct-func_regulator"/>
</dbReference>
<protein>
    <submittedName>
        <fullName evidence="2">Glycoside hydrolase</fullName>
    </submittedName>
</protein>
<name>A0A5J5ETX8_9PEZI</name>
<evidence type="ECO:0000256" key="1">
    <source>
        <dbReference type="SAM" id="SignalP"/>
    </source>
</evidence>
<dbReference type="GO" id="GO:0051118">
    <property type="term" value="F:glucan endo-1,3-alpha-glucosidase activity"/>
    <property type="evidence" value="ECO:0007669"/>
    <property type="project" value="InterPro"/>
</dbReference>
<dbReference type="AlphaFoldDB" id="A0A5J5ETX8"/>
<keyword evidence="3" id="KW-1185">Reference proteome</keyword>
<proteinExistence type="predicted"/>
<dbReference type="Pfam" id="PF03659">
    <property type="entry name" value="Glyco_hydro_71"/>
    <property type="match status" value="1"/>
</dbReference>
<feature type="chain" id="PRO_5023880412" evidence="1">
    <location>
        <begin position="27"/>
        <end position="426"/>
    </location>
</feature>
<gene>
    <name evidence="2" type="ORF">FN846DRAFT_47706</name>
</gene>
<dbReference type="OrthoDB" id="3257981at2759"/>
<evidence type="ECO:0000313" key="2">
    <source>
        <dbReference type="EMBL" id="KAA8903854.1"/>
    </source>
</evidence>
<comment type="caution">
    <text evidence="2">The sequence shown here is derived from an EMBL/GenBank/DDBJ whole genome shotgun (WGS) entry which is preliminary data.</text>
</comment>
<evidence type="ECO:0000313" key="3">
    <source>
        <dbReference type="Proteomes" id="UP000326924"/>
    </source>
</evidence>
<dbReference type="CDD" id="cd11577">
    <property type="entry name" value="GH71"/>
    <property type="match status" value="1"/>
</dbReference>
<reference evidence="2 3" key="1">
    <citation type="submission" date="2019-09" db="EMBL/GenBank/DDBJ databases">
        <title>Draft genome of the ectomycorrhizal ascomycete Sphaerosporella brunnea.</title>
        <authorList>
            <consortium name="DOE Joint Genome Institute"/>
            <person name="Benucci G.M."/>
            <person name="Marozzi G."/>
            <person name="Antonielli L."/>
            <person name="Sanchez S."/>
            <person name="Marco P."/>
            <person name="Wang X."/>
            <person name="Falini L.B."/>
            <person name="Barry K."/>
            <person name="Haridas S."/>
            <person name="Lipzen A."/>
            <person name="Labutti K."/>
            <person name="Grigoriev I.V."/>
            <person name="Murat C."/>
            <person name="Martin F."/>
            <person name="Albertini E."/>
            <person name="Donnini D."/>
            <person name="Bonito G."/>
        </authorList>
    </citation>
    <scope>NUCLEOTIDE SEQUENCE [LARGE SCALE GENOMIC DNA]</scope>
    <source>
        <strain evidence="2 3">Sb_GMNB300</strain>
    </source>
</reference>
<dbReference type="EMBL" id="VXIS01000114">
    <property type="protein sequence ID" value="KAA8903854.1"/>
    <property type="molecule type" value="Genomic_DNA"/>
</dbReference>
<dbReference type="Gene3D" id="3.20.20.80">
    <property type="entry name" value="Glycosidases"/>
    <property type="match status" value="1"/>
</dbReference>
<organism evidence="2 3">
    <name type="scientific">Sphaerosporella brunnea</name>
    <dbReference type="NCBI Taxonomy" id="1250544"/>
    <lineage>
        <taxon>Eukaryota</taxon>
        <taxon>Fungi</taxon>
        <taxon>Dikarya</taxon>
        <taxon>Ascomycota</taxon>
        <taxon>Pezizomycotina</taxon>
        <taxon>Pezizomycetes</taxon>
        <taxon>Pezizales</taxon>
        <taxon>Pyronemataceae</taxon>
        <taxon>Sphaerosporella</taxon>
    </lineage>
</organism>